<sequence>MRAEPHPREDDRLSRLDAYRILDTVPETEYDELVELASRITGTPVSLVSLIDRDRQWFKARKGFADSQTTLENSICAHGLSEDGIFEIPDTRLDPRTADMDIVTAKEDPVRFYAGAPLMTEDGLSLGMLCVLDHNPRQLTEDQRFALKVLSRQVMAQLELRRRLQESEDLSARLETALAGRDLLAREIDHRVKNSLAMVTSFLTMQKRRTQHEEARSELEAAAQRVAAISHLHHEFYSAAVDGEVALPEFAERLTSLLGETAPQNISLEVDMAPIRVEAQKASAFAIIANEFVANAFKHAFPGGEPGRILLSGRREGDRYHLAMRDNGIGSQKEAVAAGPDAADRPPRPRGLGQRIILSVGRQLGGQPHLRATPEGYRFEIDFPAPEAAT</sequence>
<evidence type="ECO:0000259" key="2">
    <source>
        <dbReference type="PROSITE" id="PS50109"/>
    </source>
</evidence>
<gene>
    <name evidence="3" type="ORF">KY465_04695</name>
</gene>
<dbReference type="InterPro" id="IPR003594">
    <property type="entry name" value="HATPase_dom"/>
</dbReference>
<dbReference type="PANTHER" id="PTHR43102:SF2">
    <property type="entry name" value="GAF DOMAIN-CONTAINING PROTEIN"/>
    <property type="match status" value="1"/>
</dbReference>
<evidence type="ECO:0000313" key="3">
    <source>
        <dbReference type="EMBL" id="MBW3096569.1"/>
    </source>
</evidence>
<dbReference type="SMART" id="SM00065">
    <property type="entry name" value="GAF"/>
    <property type="match status" value="1"/>
</dbReference>
<protein>
    <submittedName>
        <fullName evidence="3">GAF domain-containing protein</fullName>
    </submittedName>
</protein>
<feature type="domain" description="Histidine kinase" evidence="2">
    <location>
        <begin position="187"/>
        <end position="387"/>
    </location>
</feature>
<reference evidence="3" key="1">
    <citation type="submission" date="2021-07" db="EMBL/GenBank/DDBJ databases">
        <title>Pseudohoeflea marina sp. nov. a polyhydroxyalcanoate-producing bacterium.</title>
        <authorList>
            <person name="Zheng W."/>
            <person name="Yu S."/>
            <person name="Huang Y."/>
        </authorList>
    </citation>
    <scope>NUCLEOTIDE SEQUENCE</scope>
    <source>
        <strain evidence="3">DP4N28-3</strain>
    </source>
</reference>
<keyword evidence="4" id="KW-1185">Reference proteome</keyword>
<dbReference type="InterPro" id="IPR011495">
    <property type="entry name" value="Sig_transdc_His_kin_sub2_dim/P"/>
</dbReference>
<feature type="region of interest" description="Disordered" evidence="1">
    <location>
        <begin position="331"/>
        <end position="352"/>
    </location>
</feature>
<dbReference type="EMBL" id="JAHWQX010000001">
    <property type="protein sequence ID" value="MBW3096569.1"/>
    <property type="molecule type" value="Genomic_DNA"/>
</dbReference>
<accession>A0ABS6WNB6</accession>
<comment type="caution">
    <text evidence="3">The sequence shown here is derived from an EMBL/GenBank/DDBJ whole genome shotgun (WGS) entry which is preliminary data.</text>
</comment>
<dbReference type="PANTHER" id="PTHR43102">
    <property type="entry name" value="SLR1143 PROTEIN"/>
    <property type="match status" value="1"/>
</dbReference>
<name>A0ABS6WNB6_9HYPH</name>
<dbReference type="InterPro" id="IPR005467">
    <property type="entry name" value="His_kinase_dom"/>
</dbReference>
<dbReference type="Proteomes" id="UP001430804">
    <property type="component" value="Unassembled WGS sequence"/>
</dbReference>
<dbReference type="PROSITE" id="PS50109">
    <property type="entry name" value="HIS_KIN"/>
    <property type="match status" value="1"/>
</dbReference>
<organism evidence="3 4">
    <name type="scientific">Pseudohoeflea coraliihabitans</name>
    <dbReference type="NCBI Taxonomy" id="2860393"/>
    <lineage>
        <taxon>Bacteria</taxon>
        <taxon>Pseudomonadati</taxon>
        <taxon>Pseudomonadota</taxon>
        <taxon>Alphaproteobacteria</taxon>
        <taxon>Hyphomicrobiales</taxon>
        <taxon>Rhizobiaceae</taxon>
        <taxon>Pseudohoeflea</taxon>
    </lineage>
</organism>
<evidence type="ECO:0000313" key="4">
    <source>
        <dbReference type="Proteomes" id="UP001430804"/>
    </source>
</evidence>
<evidence type="ECO:0000256" key="1">
    <source>
        <dbReference type="SAM" id="MobiDB-lite"/>
    </source>
</evidence>
<dbReference type="Pfam" id="PF02518">
    <property type="entry name" value="HATPase_c"/>
    <property type="match status" value="1"/>
</dbReference>
<dbReference type="InterPro" id="IPR003018">
    <property type="entry name" value="GAF"/>
</dbReference>
<dbReference type="Pfam" id="PF01590">
    <property type="entry name" value="GAF"/>
    <property type="match status" value="1"/>
</dbReference>
<proteinExistence type="predicted"/>
<dbReference type="Pfam" id="PF07568">
    <property type="entry name" value="HisKA_2"/>
    <property type="match status" value="1"/>
</dbReference>
<dbReference type="RefSeq" id="WP_219200308.1">
    <property type="nucleotide sequence ID" value="NZ_JAHWQX010000001.1"/>
</dbReference>